<evidence type="ECO:0000256" key="1">
    <source>
        <dbReference type="SAM" id="MobiDB-lite"/>
    </source>
</evidence>
<organism evidence="2 3">
    <name type="scientific">Trachymyrmex septentrionalis</name>
    <dbReference type="NCBI Taxonomy" id="34720"/>
    <lineage>
        <taxon>Eukaryota</taxon>
        <taxon>Metazoa</taxon>
        <taxon>Ecdysozoa</taxon>
        <taxon>Arthropoda</taxon>
        <taxon>Hexapoda</taxon>
        <taxon>Insecta</taxon>
        <taxon>Pterygota</taxon>
        <taxon>Neoptera</taxon>
        <taxon>Endopterygota</taxon>
        <taxon>Hymenoptera</taxon>
        <taxon>Apocrita</taxon>
        <taxon>Aculeata</taxon>
        <taxon>Formicoidea</taxon>
        <taxon>Formicidae</taxon>
        <taxon>Myrmicinae</taxon>
        <taxon>Trachymyrmex</taxon>
    </lineage>
</organism>
<reference evidence="2 3" key="1">
    <citation type="submission" date="2016-03" db="EMBL/GenBank/DDBJ databases">
        <title>Trachymyrmex septentrionalis WGS genome.</title>
        <authorList>
            <person name="Nygaard S."/>
            <person name="Hu H."/>
            <person name="Boomsma J."/>
            <person name="Zhang G."/>
        </authorList>
    </citation>
    <scope>NUCLEOTIDE SEQUENCE [LARGE SCALE GENOMIC DNA]</scope>
    <source>
        <strain evidence="2">Tsep2-gDNA-1</strain>
        <tissue evidence="2">Whole body</tissue>
    </source>
</reference>
<evidence type="ECO:0000313" key="3">
    <source>
        <dbReference type="Proteomes" id="UP000078541"/>
    </source>
</evidence>
<keyword evidence="3" id="KW-1185">Reference proteome</keyword>
<dbReference type="AlphaFoldDB" id="A0A195FHH3"/>
<feature type="compositionally biased region" description="Acidic residues" evidence="1">
    <location>
        <begin position="89"/>
        <end position="99"/>
    </location>
</feature>
<sequence length="169" mass="19584">MTHSRRTPVQDGRECNARYARDGSKVRQSERLMLPAQPIPRLGTWYMAPQGLSHSVSIPRAAAHAVPWEKVEAKARRQEEVKEEGQEMKEEEEEEEEVREGDGSRGEQTTELRVVKERLIRPYGFFPRWMRADKNPPCQTKTESRHAGRSEMVHADGRELVNERTRAIH</sequence>
<evidence type="ECO:0000313" key="2">
    <source>
        <dbReference type="EMBL" id="KYN39454.1"/>
    </source>
</evidence>
<feature type="region of interest" description="Disordered" evidence="1">
    <location>
        <begin position="1"/>
        <end position="29"/>
    </location>
</feature>
<feature type="compositionally biased region" description="Basic and acidic residues" evidence="1">
    <location>
        <begin position="11"/>
        <end position="29"/>
    </location>
</feature>
<accession>A0A195FHH3</accession>
<protein>
    <submittedName>
        <fullName evidence="2">Uncharacterized protein</fullName>
    </submittedName>
</protein>
<feature type="compositionally biased region" description="Basic and acidic residues" evidence="1">
    <location>
        <begin position="76"/>
        <end position="88"/>
    </location>
</feature>
<gene>
    <name evidence="2" type="ORF">ALC56_05947</name>
</gene>
<feature type="region of interest" description="Disordered" evidence="1">
    <location>
        <begin position="130"/>
        <end position="169"/>
    </location>
</feature>
<name>A0A195FHH3_9HYME</name>
<feature type="region of interest" description="Disordered" evidence="1">
    <location>
        <begin position="76"/>
        <end position="111"/>
    </location>
</feature>
<dbReference type="Proteomes" id="UP000078541">
    <property type="component" value="Unassembled WGS sequence"/>
</dbReference>
<proteinExistence type="predicted"/>
<dbReference type="EMBL" id="KQ981606">
    <property type="protein sequence ID" value="KYN39454.1"/>
    <property type="molecule type" value="Genomic_DNA"/>
</dbReference>
<feature type="compositionally biased region" description="Basic and acidic residues" evidence="1">
    <location>
        <begin position="142"/>
        <end position="169"/>
    </location>
</feature>
<feature type="compositionally biased region" description="Basic and acidic residues" evidence="1">
    <location>
        <begin position="100"/>
        <end position="111"/>
    </location>
</feature>